<feature type="transmembrane region" description="Helical" evidence="6">
    <location>
        <begin position="455"/>
        <end position="484"/>
    </location>
</feature>
<dbReference type="Pfam" id="PF00002">
    <property type="entry name" value="7tm_2"/>
    <property type="match status" value="1"/>
</dbReference>
<feature type="signal peptide" evidence="7">
    <location>
        <begin position="1"/>
        <end position="20"/>
    </location>
</feature>
<evidence type="ECO:0000313" key="10">
    <source>
        <dbReference type="EMBL" id="CAF4740987.1"/>
    </source>
</evidence>
<evidence type="ECO:0000256" key="1">
    <source>
        <dbReference type="ARBA" id="ARBA00004141"/>
    </source>
</evidence>
<evidence type="ECO:0000256" key="6">
    <source>
        <dbReference type="SAM" id="Phobius"/>
    </source>
</evidence>
<accession>A0A821KUB8</accession>
<feature type="transmembrane region" description="Helical" evidence="6">
    <location>
        <begin position="417"/>
        <end position="435"/>
    </location>
</feature>
<dbReference type="InterPro" id="IPR017981">
    <property type="entry name" value="GPCR_2-like_7TM"/>
</dbReference>
<name>A0A821KUB8_9BILA</name>
<feature type="transmembrane region" description="Helical" evidence="6">
    <location>
        <begin position="343"/>
        <end position="365"/>
    </location>
</feature>
<sequence>MYKMQQFILVILLIIPFSNALCPKATFQLKNATKRASYNFVESTTKNAGSLEACPYTGRPYVYLPCYPNSSWGHEPYFIDCLKSPDSKQEMKSIVFHENLYHNLTIEEVAKLSMTTSDDVSNVLSYLNDETTCFKSSSDIASVVNIIDRIVKNNQTKHDMQSNLYSIANKLLSVESILQMQEAQKMNSSAVRLLSLLETYSENLVFDELEKYFVKNNFIVSILNKPNSWSEPIIGFSFDIKHKNHSFICAYWHISDNMTAQWSREGCNATNVTERSVTCLCNHLTHFAVLMNIEEQPLPKYIEQVLSMITLIGLVLSSIGLCLTILTFIFFKKLRRHFSQKSLLLLSINLLGVNILASIICLFTSNELKDLLCTIVASLLHYFVLSSFSWMFIMALIQYLLFVRVFPHQTLAFTRKAAAFAQLVPLIPVAIVIYLDPWGYTKRKDKICWLSDSPSFYLSFILPIALYIVINSILYSMVAYSLLCGQTGKKMRTTHTLESRRLSRFSVALSCFVVLGLTWIFGLFNLFSIGPMRLLCQVLFCLFASLTGFFIFVLYILTSKTKRACWNNTFKTLGISSIYSPTSTSSSGYLASKEFSSASTNDHLKTSSCHQPYPAKHQHFIDAYMPSSPPPPAPPTLPPPPPTLLNEADDSLCTTNITTLAYEPRHVWAPESNYIYESNQLTTSLDDYSLFYASNHGATKL</sequence>
<gene>
    <name evidence="10" type="ORF">QYT958_LOCUS20315</name>
</gene>
<dbReference type="InterPro" id="IPR000832">
    <property type="entry name" value="GPCR_2_secretin-like"/>
</dbReference>
<dbReference type="GO" id="GO:0004930">
    <property type="term" value="F:G protein-coupled receptor activity"/>
    <property type="evidence" value="ECO:0007669"/>
    <property type="project" value="InterPro"/>
</dbReference>
<evidence type="ECO:0000256" key="7">
    <source>
        <dbReference type="SAM" id="SignalP"/>
    </source>
</evidence>
<keyword evidence="2 6" id="KW-0812">Transmembrane</keyword>
<dbReference type="GO" id="GO:0016020">
    <property type="term" value="C:membrane"/>
    <property type="evidence" value="ECO:0007669"/>
    <property type="project" value="UniProtKB-SubCell"/>
</dbReference>
<dbReference type="GO" id="GO:0007166">
    <property type="term" value="P:cell surface receptor signaling pathway"/>
    <property type="evidence" value="ECO:0007669"/>
    <property type="project" value="InterPro"/>
</dbReference>
<feature type="domain" description="GAIN-B" evidence="8">
    <location>
        <begin position="155"/>
        <end position="297"/>
    </location>
</feature>
<dbReference type="EMBL" id="CAJOBR010003516">
    <property type="protein sequence ID" value="CAF4740987.1"/>
    <property type="molecule type" value="Genomic_DNA"/>
</dbReference>
<feature type="chain" id="PRO_5032931947" evidence="7">
    <location>
        <begin position="21"/>
        <end position="701"/>
    </location>
</feature>
<dbReference type="CDD" id="cd15040">
    <property type="entry name" value="7tmB2_Adhesion"/>
    <property type="match status" value="1"/>
</dbReference>
<dbReference type="InterPro" id="IPR046338">
    <property type="entry name" value="GAIN_dom_sf"/>
</dbReference>
<comment type="caution">
    <text evidence="10">The sequence shown here is derived from an EMBL/GenBank/DDBJ whole genome shotgun (WGS) entry which is preliminary data.</text>
</comment>
<dbReference type="AlphaFoldDB" id="A0A821KUB8"/>
<feature type="transmembrane region" description="Helical" evidence="6">
    <location>
        <begin position="380"/>
        <end position="405"/>
    </location>
</feature>
<keyword evidence="4 6" id="KW-0472">Membrane</keyword>
<reference evidence="10" key="1">
    <citation type="submission" date="2021-02" db="EMBL/GenBank/DDBJ databases">
        <authorList>
            <person name="Nowell W R."/>
        </authorList>
    </citation>
    <scope>NUCLEOTIDE SEQUENCE</scope>
</reference>
<dbReference type="PANTHER" id="PTHR45692:SF1">
    <property type="entry name" value="G-PROTEIN COUPLED RECEPTORS FAMILY 2 PROFILE 2 DOMAIN-CONTAINING PROTEIN"/>
    <property type="match status" value="1"/>
</dbReference>
<dbReference type="PANTHER" id="PTHR45692">
    <property type="entry name" value="G_PROTEIN_RECEP_F2_4 DOMAIN-CONTAINING PROTEIN"/>
    <property type="match status" value="1"/>
</dbReference>
<dbReference type="Proteomes" id="UP000663848">
    <property type="component" value="Unassembled WGS sequence"/>
</dbReference>
<dbReference type="SUPFAM" id="SSF81321">
    <property type="entry name" value="Family A G protein-coupled receptor-like"/>
    <property type="match status" value="1"/>
</dbReference>
<dbReference type="Gene3D" id="1.20.1070.10">
    <property type="entry name" value="Rhodopsin 7-helix transmembrane proteins"/>
    <property type="match status" value="1"/>
</dbReference>
<organism evidence="10 11">
    <name type="scientific">Rotaria socialis</name>
    <dbReference type="NCBI Taxonomy" id="392032"/>
    <lineage>
        <taxon>Eukaryota</taxon>
        <taxon>Metazoa</taxon>
        <taxon>Spiralia</taxon>
        <taxon>Gnathifera</taxon>
        <taxon>Rotifera</taxon>
        <taxon>Eurotatoria</taxon>
        <taxon>Bdelloidea</taxon>
        <taxon>Philodinida</taxon>
        <taxon>Philodinidae</taxon>
        <taxon>Rotaria</taxon>
    </lineage>
</organism>
<evidence type="ECO:0000259" key="8">
    <source>
        <dbReference type="PROSITE" id="PS50221"/>
    </source>
</evidence>
<evidence type="ECO:0000259" key="9">
    <source>
        <dbReference type="PROSITE" id="PS50261"/>
    </source>
</evidence>
<dbReference type="PRINTS" id="PR02001">
    <property type="entry name" value="GCR1CAMPR"/>
</dbReference>
<dbReference type="PROSITE" id="PS50261">
    <property type="entry name" value="G_PROTEIN_RECEP_F2_4"/>
    <property type="match status" value="1"/>
</dbReference>
<evidence type="ECO:0000256" key="3">
    <source>
        <dbReference type="ARBA" id="ARBA00022989"/>
    </source>
</evidence>
<dbReference type="InterPro" id="IPR057244">
    <property type="entry name" value="GAIN_B"/>
</dbReference>
<keyword evidence="3 6" id="KW-1133">Transmembrane helix</keyword>
<feature type="transmembrane region" description="Helical" evidence="6">
    <location>
        <begin position="305"/>
        <end position="331"/>
    </location>
</feature>
<evidence type="ECO:0000256" key="5">
    <source>
        <dbReference type="ARBA" id="ARBA00023157"/>
    </source>
</evidence>
<dbReference type="SMART" id="SM00303">
    <property type="entry name" value="GPS"/>
    <property type="match status" value="1"/>
</dbReference>
<dbReference type="PROSITE" id="PS50221">
    <property type="entry name" value="GAIN_B"/>
    <property type="match status" value="1"/>
</dbReference>
<feature type="transmembrane region" description="Helical" evidence="6">
    <location>
        <begin position="532"/>
        <end position="557"/>
    </location>
</feature>
<dbReference type="Gene3D" id="2.60.220.50">
    <property type="match status" value="1"/>
</dbReference>
<keyword evidence="5" id="KW-1015">Disulfide bond</keyword>
<comment type="subcellular location">
    <subcellularLocation>
        <location evidence="1">Membrane</location>
        <topology evidence="1">Multi-pass membrane protein</topology>
    </subcellularLocation>
</comment>
<feature type="domain" description="G-protein coupled receptors family 2 profile 2" evidence="9">
    <location>
        <begin position="306"/>
        <end position="559"/>
    </location>
</feature>
<dbReference type="Pfam" id="PF01825">
    <property type="entry name" value="GPS"/>
    <property type="match status" value="1"/>
</dbReference>
<keyword evidence="7" id="KW-0732">Signal</keyword>
<evidence type="ECO:0000256" key="2">
    <source>
        <dbReference type="ARBA" id="ARBA00022692"/>
    </source>
</evidence>
<proteinExistence type="predicted"/>
<dbReference type="InterPro" id="IPR000203">
    <property type="entry name" value="GPS"/>
</dbReference>
<feature type="transmembrane region" description="Helical" evidence="6">
    <location>
        <begin position="505"/>
        <end position="526"/>
    </location>
</feature>
<evidence type="ECO:0000256" key="4">
    <source>
        <dbReference type="ARBA" id="ARBA00023136"/>
    </source>
</evidence>
<protein>
    <submittedName>
        <fullName evidence="10">Uncharacterized protein</fullName>
    </submittedName>
</protein>
<evidence type="ECO:0000313" key="11">
    <source>
        <dbReference type="Proteomes" id="UP000663848"/>
    </source>
</evidence>
<dbReference type="InterPro" id="IPR022343">
    <property type="entry name" value="GCR1-cAMP_receptor"/>
</dbReference>